<dbReference type="EMBL" id="JAGIOD010000001">
    <property type="protein sequence ID" value="MBP2382296.1"/>
    <property type="molecule type" value="Genomic_DNA"/>
</dbReference>
<dbReference type="PANTHER" id="PTHR15822:SF4">
    <property type="entry name" value="TYROSYL-DNA PHOSPHODIESTERASE 2"/>
    <property type="match status" value="1"/>
</dbReference>
<keyword evidence="8" id="KW-0234">DNA repair</keyword>
<evidence type="ECO:0000313" key="10">
    <source>
        <dbReference type="EMBL" id="MBP2382296.1"/>
    </source>
</evidence>
<sequence length="239" mass="25752">MDETGGWDLRIMAWNLWELRGDLHAVVETLQDLRPDVLLLQESPRFVLPTTRLSWLARQIDRRVLLGGLAGRGLAVLTTDDVAAQVIRRRLQPVPQRITDLNSTYPRGIAAVRLSVPGGGAAVVASTHLALQEDNRLVHAAQLAELVRGAGAPAIIGGDLNETADGAARQALEPLLSDPAAQTEHTFPASGPVRRIDAVLTTEDVRVRAAHAVTSSDRVPVERLAEASDHLPTLLDVTL</sequence>
<dbReference type="GO" id="GO:0004519">
    <property type="term" value="F:endonuclease activity"/>
    <property type="evidence" value="ECO:0007669"/>
    <property type="project" value="UniProtKB-KW"/>
</dbReference>
<dbReference type="Proteomes" id="UP001519290">
    <property type="component" value="Unassembled WGS sequence"/>
</dbReference>
<keyword evidence="3" id="KW-0540">Nuclease</keyword>
<dbReference type="InterPro" id="IPR005135">
    <property type="entry name" value="Endo/exonuclease/phosphatase"/>
</dbReference>
<evidence type="ECO:0000313" key="11">
    <source>
        <dbReference type="Proteomes" id="UP001519290"/>
    </source>
</evidence>
<dbReference type="Pfam" id="PF03372">
    <property type="entry name" value="Exo_endo_phos"/>
    <property type="match status" value="1"/>
</dbReference>
<keyword evidence="10" id="KW-0255">Endonuclease</keyword>
<evidence type="ECO:0000256" key="7">
    <source>
        <dbReference type="ARBA" id="ARBA00022842"/>
    </source>
</evidence>
<keyword evidence="6 10" id="KW-0378">Hydrolase</keyword>
<evidence type="ECO:0000256" key="8">
    <source>
        <dbReference type="ARBA" id="ARBA00023204"/>
    </source>
</evidence>
<organism evidence="10 11">
    <name type="scientific">Brachybacterium sacelli</name>
    <dbReference type="NCBI Taxonomy" id="173364"/>
    <lineage>
        <taxon>Bacteria</taxon>
        <taxon>Bacillati</taxon>
        <taxon>Actinomycetota</taxon>
        <taxon>Actinomycetes</taxon>
        <taxon>Micrococcales</taxon>
        <taxon>Dermabacteraceae</taxon>
        <taxon>Brachybacterium</taxon>
    </lineage>
</organism>
<name>A0ABS4X1G3_9MICO</name>
<protein>
    <submittedName>
        <fullName evidence="10">Endonuclease/exonuclease/phosphatase family metal-dependent hydrolase</fullName>
    </submittedName>
</protein>
<feature type="domain" description="Endonuclease/exonuclease/phosphatase" evidence="9">
    <location>
        <begin position="12"/>
        <end position="230"/>
    </location>
</feature>
<evidence type="ECO:0000256" key="4">
    <source>
        <dbReference type="ARBA" id="ARBA00022723"/>
    </source>
</evidence>
<dbReference type="GO" id="GO:0016787">
    <property type="term" value="F:hydrolase activity"/>
    <property type="evidence" value="ECO:0007669"/>
    <property type="project" value="UniProtKB-KW"/>
</dbReference>
<evidence type="ECO:0000256" key="6">
    <source>
        <dbReference type="ARBA" id="ARBA00022801"/>
    </source>
</evidence>
<dbReference type="RefSeq" id="WP_209902052.1">
    <property type="nucleotide sequence ID" value="NZ_BAAAJW010000003.1"/>
</dbReference>
<evidence type="ECO:0000256" key="2">
    <source>
        <dbReference type="ARBA" id="ARBA00001946"/>
    </source>
</evidence>
<evidence type="ECO:0000256" key="5">
    <source>
        <dbReference type="ARBA" id="ARBA00022763"/>
    </source>
</evidence>
<dbReference type="PANTHER" id="PTHR15822">
    <property type="entry name" value="TRAF AND TNF RECEPTOR-ASSOCIATED PROTEIN"/>
    <property type="match status" value="1"/>
</dbReference>
<proteinExistence type="predicted"/>
<dbReference type="SUPFAM" id="SSF56219">
    <property type="entry name" value="DNase I-like"/>
    <property type="match status" value="1"/>
</dbReference>
<dbReference type="Gene3D" id="3.60.10.10">
    <property type="entry name" value="Endonuclease/exonuclease/phosphatase"/>
    <property type="match status" value="1"/>
</dbReference>
<dbReference type="InterPro" id="IPR051547">
    <property type="entry name" value="TDP2-like"/>
</dbReference>
<keyword evidence="4" id="KW-0479">Metal-binding</keyword>
<keyword evidence="5" id="KW-0227">DNA damage</keyword>
<evidence type="ECO:0000256" key="1">
    <source>
        <dbReference type="ARBA" id="ARBA00001936"/>
    </source>
</evidence>
<comment type="cofactor">
    <cofactor evidence="2">
        <name>Mg(2+)</name>
        <dbReference type="ChEBI" id="CHEBI:18420"/>
    </cofactor>
</comment>
<evidence type="ECO:0000259" key="9">
    <source>
        <dbReference type="Pfam" id="PF03372"/>
    </source>
</evidence>
<accession>A0ABS4X1G3</accession>
<reference evidence="10 11" key="1">
    <citation type="submission" date="2021-03" db="EMBL/GenBank/DDBJ databases">
        <title>Sequencing the genomes of 1000 actinobacteria strains.</title>
        <authorList>
            <person name="Klenk H.-P."/>
        </authorList>
    </citation>
    <scope>NUCLEOTIDE SEQUENCE [LARGE SCALE GENOMIC DNA]</scope>
    <source>
        <strain evidence="10 11">DSM 14566</strain>
    </source>
</reference>
<keyword evidence="7" id="KW-0460">Magnesium</keyword>
<comment type="cofactor">
    <cofactor evidence="1">
        <name>Mn(2+)</name>
        <dbReference type="ChEBI" id="CHEBI:29035"/>
    </cofactor>
</comment>
<gene>
    <name evidence="10" type="ORF">JOF43_002253</name>
</gene>
<evidence type="ECO:0000256" key="3">
    <source>
        <dbReference type="ARBA" id="ARBA00022722"/>
    </source>
</evidence>
<keyword evidence="11" id="KW-1185">Reference proteome</keyword>
<dbReference type="InterPro" id="IPR036691">
    <property type="entry name" value="Endo/exonu/phosph_ase_sf"/>
</dbReference>
<comment type="caution">
    <text evidence="10">The sequence shown here is derived from an EMBL/GenBank/DDBJ whole genome shotgun (WGS) entry which is preliminary data.</text>
</comment>